<proteinExistence type="predicted"/>
<evidence type="ECO:0000313" key="1">
    <source>
        <dbReference type="EMBL" id="KAJ3812530.1"/>
    </source>
</evidence>
<keyword evidence="2" id="KW-1185">Reference proteome</keyword>
<comment type="caution">
    <text evidence="1">The sequence shown here is derived from an EMBL/GenBank/DDBJ whole genome shotgun (WGS) entry which is preliminary data.</text>
</comment>
<evidence type="ECO:0000313" key="2">
    <source>
        <dbReference type="Proteomes" id="UP001163835"/>
    </source>
</evidence>
<dbReference type="EMBL" id="MU795020">
    <property type="protein sequence ID" value="KAJ3812530.1"/>
    <property type="molecule type" value="Genomic_DNA"/>
</dbReference>
<sequence>MGVSDDLDMGEILGTEEGIEALAEFIETSGAFKKTGQLTLEIMEPRLEDATVEGGNEVDWEQKDGDKIKTTDSTVYLLQFPPPPPPLAPKWWPAAVKSTLSPLT</sequence>
<organism evidence="1 2">
    <name type="scientific">Lentinula aff. lateritia</name>
    <dbReference type="NCBI Taxonomy" id="2804960"/>
    <lineage>
        <taxon>Eukaryota</taxon>
        <taxon>Fungi</taxon>
        <taxon>Dikarya</taxon>
        <taxon>Basidiomycota</taxon>
        <taxon>Agaricomycotina</taxon>
        <taxon>Agaricomycetes</taxon>
        <taxon>Agaricomycetidae</taxon>
        <taxon>Agaricales</taxon>
        <taxon>Marasmiineae</taxon>
        <taxon>Omphalotaceae</taxon>
        <taxon>Lentinula</taxon>
    </lineage>
</organism>
<gene>
    <name evidence="1" type="ORF">F5876DRAFT_74738</name>
</gene>
<accession>A0ACC1U682</accession>
<reference evidence="1" key="1">
    <citation type="submission" date="2022-09" db="EMBL/GenBank/DDBJ databases">
        <title>A Global Phylogenomic Analysis of the Shiitake Genus Lentinula.</title>
        <authorList>
            <consortium name="DOE Joint Genome Institute"/>
            <person name="Sierra-Patev S."/>
            <person name="Min B."/>
            <person name="Naranjo-Ortiz M."/>
            <person name="Looney B."/>
            <person name="Konkel Z."/>
            <person name="Slot J.C."/>
            <person name="Sakamoto Y."/>
            <person name="Steenwyk J.L."/>
            <person name="Rokas A."/>
            <person name="Carro J."/>
            <person name="Camarero S."/>
            <person name="Ferreira P."/>
            <person name="Molpeceres G."/>
            <person name="Ruiz-Duenas F.J."/>
            <person name="Serrano A."/>
            <person name="Henrissat B."/>
            <person name="Drula E."/>
            <person name="Hughes K.W."/>
            <person name="Mata J.L."/>
            <person name="Ishikawa N.K."/>
            <person name="Vargas-Isla R."/>
            <person name="Ushijima S."/>
            <person name="Smith C.A."/>
            <person name="Ahrendt S."/>
            <person name="Andreopoulos W."/>
            <person name="He G."/>
            <person name="Labutti K."/>
            <person name="Lipzen A."/>
            <person name="Ng V."/>
            <person name="Riley R."/>
            <person name="Sandor L."/>
            <person name="Barry K."/>
            <person name="Martinez A.T."/>
            <person name="Xiao Y."/>
            <person name="Gibbons J.G."/>
            <person name="Terashima K."/>
            <person name="Grigoriev I.V."/>
            <person name="Hibbett D.S."/>
        </authorList>
    </citation>
    <scope>NUCLEOTIDE SEQUENCE</scope>
    <source>
        <strain evidence="1">TMI1499</strain>
    </source>
</reference>
<protein>
    <submittedName>
        <fullName evidence="1">Uncharacterized protein</fullName>
    </submittedName>
</protein>
<dbReference type="Proteomes" id="UP001163835">
    <property type="component" value="Unassembled WGS sequence"/>
</dbReference>
<name>A0ACC1U682_9AGAR</name>